<dbReference type="GO" id="GO:0016020">
    <property type="term" value="C:membrane"/>
    <property type="evidence" value="ECO:0007669"/>
    <property type="project" value="UniProtKB-SubCell"/>
</dbReference>
<dbReference type="EMBL" id="KN731672">
    <property type="protein sequence ID" value="KIH59712.1"/>
    <property type="molecule type" value="Genomic_DNA"/>
</dbReference>
<feature type="domain" description="VASt" evidence="5">
    <location>
        <begin position="90"/>
        <end position="136"/>
    </location>
</feature>
<name>A0A0C2DBB4_9BILA</name>
<sequence length="144" mass="16487">MTLWVWLLCVSNLCASGYIEKSTYQGLDDHYSALEDTLRDECERKAMRPETQEPQPIDRFDEESVSSVEDPITEIPRIRSPVRSRVAKRGYVASAWTTDKDGIRSRTCTYTMALNHAMAPKSCVVTEKQQRRHSKPVTVCELMT</sequence>
<protein>
    <recommendedName>
        <fullName evidence="5">VASt domain-containing protein</fullName>
    </recommendedName>
</protein>
<dbReference type="OrthoDB" id="2162691at2759"/>
<feature type="chain" id="PRO_5002164168" description="VASt domain-containing protein" evidence="4">
    <location>
        <begin position="17"/>
        <end position="144"/>
    </location>
</feature>
<dbReference type="Pfam" id="PF16016">
    <property type="entry name" value="VASt"/>
    <property type="match status" value="1"/>
</dbReference>
<comment type="subcellular location">
    <subcellularLocation>
        <location evidence="1">Membrane</location>
    </subcellularLocation>
</comment>
<reference evidence="6 7" key="1">
    <citation type="submission" date="2013-12" db="EMBL/GenBank/DDBJ databases">
        <title>Draft genome of the parsitic nematode Ancylostoma duodenale.</title>
        <authorList>
            <person name="Mitreva M."/>
        </authorList>
    </citation>
    <scope>NUCLEOTIDE SEQUENCE [LARGE SCALE GENOMIC DNA]</scope>
    <source>
        <strain evidence="6 7">Zhejiang</strain>
    </source>
</reference>
<gene>
    <name evidence="6" type="ORF">ANCDUO_10046</name>
</gene>
<evidence type="ECO:0000313" key="7">
    <source>
        <dbReference type="Proteomes" id="UP000054047"/>
    </source>
</evidence>
<dbReference type="AlphaFoldDB" id="A0A0C2DBB4"/>
<dbReference type="Proteomes" id="UP000054047">
    <property type="component" value="Unassembled WGS sequence"/>
</dbReference>
<evidence type="ECO:0000313" key="6">
    <source>
        <dbReference type="EMBL" id="KIH59712.1"/>
    </source>
</evidence>
<evidence type="ECO:0000259" key="5">
    <source>
        <dbReference type="Pfam" id="PF16016"/>
    </source>
</evidence>
<evidence type="ECO:0000256" key="3">
    <source>
        <dbReference type="SAM" id="MobiDB-lite"/>
    </source>
</evidence>
<evidence type="ECO:0000256" key="1">
    <source>
        <dbReference type="ARBA" id="ARBA00004370"/>
    </source>
</evidence>
<evidence type="ECO:0000256" key="2">
    <source>
        <dbReference type="ARBA" id="ARBA00023136"/>
    </source>
</evidence>
<organism evidence="6 7">
    <name type="scientific">Ancylostoma duodenale</name>
    <dbReference type="NCBI Taxonomy" id="51022"/>
    <lineage>
        <taxon>Eukaryota</taxon>
        <taxon>Metazoa</taxon>
        <taxon>Ecdysozoa</taxon>
        <taxon>Nematoda</taxon>
        <taxon>Chromadorea</taxon>
        <taxon>Rhabditida</taxon>
        <taxon>Rhabditina</taxon>
        <taxon>Rhabditomorpha</taxon>
        <taxon>Strongyloidea</taxon>
        <taxon>Ancylostomatidae</taxon>
        <taxon>Ancylostomatinae</taxon>
        <taxon>Ancylostoma</taxon>
    </lineage>
</organism>
<keyword evidence="2" id="KW-0472">Membrane</keyword>
<proteinExistence type="predicted"/>
<feature type="region of interest" description="Disordered" evidence="3">
    <location>
        <begin position="46"/>
        <end position="72"/>
    </location>
</feature>
<dbReference type="InterPro" id="IPR031968">
    <property type="entry name" value="VASt"/>
</dbReference>
<evidence type="ECO:0000256" key="4">
    <source>
        <dbReference type="SAM" id="SignalP"/>
    </source>
</evidence>
<keyword evidence="4" id="KW-0732">Signal</keyword>
<accession>A0A0C2DBB4</accession>
<keyword evidence="7" id="KW-1185">Reference proteome</keyword>
<feature type="compositionally biased region" description="Basic and acidic residues" evidence="3">
    <location>
        <begin position="46"/>
        <end position="59"/>
    </location>
</feature>
<feature type="signal peptide" evidence="4">
    <location>
        <begin position="1"/>
        <end position="16"/>
    </location>
</feature>